<dbReference type="GO" id="GO:0016747">
    <property type="term" value="F:acyltransferase activity, transferring groups other than amino-acyl groups"/>
    <property type="evidence" value="ECO:0007669"/>
    <property type="project" value="InterPro"/>
</dbReference>
<dbReference type="Gene3D" id="3.40.630.30">
    <property type="match status" value="1"/>
</dbReference>
<evidence type="ECO:0000259" key="1">
    <source>
        <dbReference type="PROSITE" id="PS51186"/>
    </source>
</evidence>
<gene>
    <name evidence="2" type="ORF">SAMN02745223_01292</name>
</gene>
<sequence length="145" mass="16071">MTVRAAVAADCLRVVAMSKAAHVAGKLPWNFSAVHADQLFQQSLDQADRVCIVYAPDGIARGFLLGYVAPSPMASISFARDFGWWIDPGHRGVAAGEMMDAFELWADQRNATFCCMAAMEANPRAGRIYERRGYARTETHYLKRL</sequence>
<dbReference type="Proteomes" id="UP000184533">
    <property type="component" value="Unassembled WGS sequence"/>
</dbReference>
<dbReference type="RefSeq" id="WP_052950361.1">
    <property type="nucleotide sequence ID" value="NZ_FQVC01000003.1"/>
</dbReference>
<dbReference type="AlphaFoldDB" id="A0A1M4X269"/>
<protein>
    <submittedName>
        <fullName evidence="2">Ribosomal protein S18 acetylase RimI</fullName>
    </submittedName>
</protein>
<dbReference type="PROSITE" id="PS51186">
    <property type="entry name" value="GNAT"/>
    <property type="match status" value="1"/>
</dbReference>
<dbReference type="InterPro" id="IPR016181">
    <property type="entry name" value="Acyl_CoA_acyltransferase"/>
</dbReference>
<keyword evidence="2" id="KW-0687">Ribonucleoprotein</keyword>
<organism evidence="2 3">
    <name type="scientific">Devosia limi DSM 17137</name>
    <dbReference type="NCBI Taxonomy" id="1121477"/>
    <lineage>
        <taxon>Bacteria</taxon>
        <taxon>Pseudomonadati</taxon>
        <taxon>Pseudomonadota</taxon>
        <taxon>Alphaproteobacteria</taxon>
        <taxon>Hyphomicrobiales</taxon>
        <taxon>Devosiaceae</taxon>
        <taxon>Devosia</taxon>
    </lineage>
</organism>
<accession>A0A1M4X269</accession>
<dbReference type="OrthoDB" id="7959761at2"/>
<reference evidence="2 3" key="1">
    <citation type="submission" date="2016-11" db="EMBL/GenBank/DDBJ databases">
        <authorList>
            <person name="Jaros S."/>
            <person name="Januszkiewicz K."/>
            <person name="Wedrychowicz H."/>
        </authorList>
    </citation>
    <scope>NUCLEOTIDE SEQUENCE [LARGE SCALE GENOMIC DNA]</scope>
    <source>
        <strain evidence="2 3">DSM 17137</strain>
    </source>
</reference>
<evidence type="ECO:0000313" key="2">
    <source>
        <dbReference type="EMBL" id="SHE87566.1"/>
    </source>
</evidence>
<proteinExistence type="predicted"/>
<name>A0A1M4X269_9HYPH</name>
<keyword evidence="2" id="KW-0689">Ribosomal protein</keyword>
<dbReference type="GO" id="GO:0005840">
    <property type="term" value="C:ribosome"/>
    <property type="evidence" value="ECO:0007669"/>
    <property type="project" value="UniProtKB-KW"/>
</dbReference>
<dbReference type="SUPFAM" id="SSF55729">
    <property type="entry name" value="Acyl-CoA N-acyltransferases (Nat)"/>
    <property type="match status" value="1"/>
</dbReference>
<dbReference type="InterPro" id="IPR000182">
    <property type="entry name" value="GNAT_dom"/>
</dbReference>
<evidence type="ECO:0000313" key="3">
    <source>
        <dbReference type="Proteomes" id="UP000184533"/>
    </source>
</evidence>
<feature type="domain" description="N-acetyltransferase" evidence="1">
    <location>
        <begin position="1"/>
        <end position="145"/>
    </location>
</feature>
<dbReference type="EMBL" id="FQVC01000003">
    <property type="protein sequence ID" value="SHE87566.1"/>
    <property type="molecule type" value="Genomic_DNA"/>
</dbReference>